<dbReference type="InterPro" id="IPR047127">
    <property type="entry name" value="MutT-like"/>
</dbReference>
<dbReference type="Gene3D" id="3.90.79.10">
    <property type="entry name" value="Nucleoside Triphosphate Pyrophosphohydrolase"/>
    <property type="match status" value="1"/>
</dbReference>
<dbReference type="GO" id="GO:0044716">
    <property type="term" value="F:8-oxo-GDP phosphatase activity"/>
    <property type="evidence" value="ECO:0007669"/>
    <property type="project" value="TreeGrafter"/>
</dbReference>
<dbReference type="Pfam" id="PF00293">
    <property type="entry name" value="NUDIX"/>
    <property type="match status" value="1"/>
</dbReference>
<dbReference type="PRINTS" id="PR00502">
    <property type="entry name" value="NUDIXFAMILY"/>
</dbReference>
<name>H5XWZ9_9FIRM</name>
<dbReference type="AlphaFoldDB" id="H5XWZ9"/>
<evidence type="ECO:0000256" key="3">
    <source>
        <dbReference type="ARBA" id="ARBA00022457"/>
    </source>
</evidence>
<keyword evidence="5" id="KW-0479">Metal-binding</keyword>
<evidence type="ECO:0000256" key="7">
    <source>
        <dbReference type="ARBA" id="ARBA00022801"/>
    </source>
</evidence>
<accession>H5XWZ9</accession>
<comment type="catalytic activity">
    <reaction evidence="10">
        <text>8-oxo-dGTP + H2O = 8-oxo-dGMP + diphosphate + H(+)</text>
        <dbReference type="Rhea" id="RHEA:31575"/>
        <dbReference type="ChEBI" id="CHEBI:15377"/>
        <dbReference type="ChEBI" id="CHEBI:15378"/>
        <dbReference type="ChEBI" id="CHEBI:33019"/>
        <dbReference type="ChEBI" id="CHEBI:63224"/>
        <dbReference type="ChEBI" id="CHEBI:77896"/>
        <dbReference type="EC" id="3.6.1.55"/>
    </reaction>
</comment>
<sequence length="162" mass="18322">MNYIKDTSYLLRKGEGKIKEVTAAVILKDNCVLIAQRSAGDKLAGKWEFPGGKTEPGETPQECLKREIKEELEVDIEVLNFFAESIYTYQSGTIKLMAFWCKWIAGDLTLKVHSKIVWVKRSELNLYDFAPADIPLAEKLRQLLSLESQSLESKILGDSAHE</sequence>
<evidence type="ECO:0000256" key="2">
    <source>
        <dbReference type="ARBA" id="ARBA00005582"/>
    </source>
</evidence>
<dbReference type="RefSeq" id="WP_007785486.1">
    <property type="nucleotide sequence ID" value="NZ_CM001441.1"/>
</dbReference>
<dbReference type="PROSITE" id="PS51462">
    <property type="entry name" value="NUDIX"/>
    <property type="match status" value="1"/>
</dbReference>
<evidence type="ECO:0000313" key="14">
    <source>
        <dbReference type="Proteomes" id="UP000005104"/>
    </source>
</evidence>
<keyword evidence="4" id="KW-0235">DNA replication</keyword>
<keyword evidence="3" id="KW-0515">Mutator protein</keyword>
<organism evidence="13 14">
    <name type="scientific">Desulfosporosinus youngiae DSM 17734</name>
    <dbReference type="NCBI Taxonomy" id="768710"/>
    <lineage>
        <taxon>Bacteria</taxon>
        <taxon>Bacillati</taxon>
        <taxon>Bacillota</taxon>
        <taxon>Clostridia</taxon>
        <taxon>Eubacteriales</taxon>
        <taxon>Desulfitobacteriaceae</taxon>
        <taxon>Desulfosporosinus</taxon>
    </lineage>
</organism>
<comment type="cofactor">
    <cofactor evidence="1">
        <name>Mg(2+)</name>
        <dbReference type="ChEBI" id="CHEBI:18420"/>
    </cofactor>
</comment>
<dbReference type="InterPro" id="IPR000086">
    <property type="entry name" value="NUDIX_hydrolase_dom"/>
</dbReference>
<evidence type="ECO:0000256" key="11">
    <source>
        <dbReference type="ARBA" id="ARBA00038905"/>
    </source>
</evidence>
<dbReference type="EMBL" id="CM001441">
    <property type="protein sequence ID" value="EHQ90867.1"/>
    <property type="molecule type" value="Genomic_DNA"/>
</dbReference>
<dbReference type="CDD" id="cd03425">
    <property type="entry name" value="NUDIX_MutT_NudA_like"/>
    <property type="match status" value="1"/>
</dbReference>
<feature type="domain" description="Nudix hydrolase" evidence="12">
    <location>
        <begin position="17"/>
        <end position="142"/>
    </location>
</feature>
<dbReference type="HOGENOM" id="CLU_037162_19_1_9"/>
<dbReference type="InterPro" id="IPR020476">
    <property type="entry name" value="Nudix_hydrolase"/>
</dbReference>
<evidence type="ECO:0000256" key="8">
    <source>
        <dbReference type="ARBA" id="ARBA00022842"/>
    </source>
</evidence>
<dbReference type="InterPro" id="IPR015797">
    <property type="entry name" value="NUDIX_hydrolase-like_dom_sf"/>
</dbReference>
<keyword evidence="7" id="KW-0378">Hydrolase</keyword>
<keyword evidence="14" id="KW-1185">Reference proteome</keyword>
<evidence type="ECO:0000313" key="13">
    <source>
        <dbReference type="EMBL" id="EHQ90867.1"/>
    </source>
</evidence>
<dbReference type="PANTHER" id="PTHR47707">
    <property type="entry name" value="8-OXO-DGTP DIPHOSPHATASE"/>
    <property type="match status" value="1"/>
</dbReference>
<dbReference type="EC" id="3.6.1.55" evidence="11"/>
<dbReference type="GO" id="GO:0006260">
    <property type="term" value="P:DNA replication"/>
    <property type="evidence" value="ECO:0007669"/>
    <property type="project" value="UniProtKB-KW"/>
</dbReference>
<reference evidence="13 14" key="1">
    <citation type="submission" date="2011-11" db="EMBL/GenBank/DDBJ databases">
        <title>The Noncontiguous Finished genome of Desulfosporosinus youngiae DSM 17734.</title>
        <authorList>
            <consortium name="US DOE Joint Genome Institute (JGI-PGF)"/>
            <person name="Lucas S."/>
            <person name="Han J."/>
            <person name="Lapidus A."/>
            <person name="Cheng J.-F."/>
            <person name="Goodwin L."/>
            <person name="Pitluck S."/>
            <person name="Peters L."/>
            <person name="Ovchinnikova G."/>
            <person name="Lu M."/>
            <person name="Land M.L."/>
            <person name="Hauser L."/>
            <person name="Pester M."/>
            <person name="Spring S."/>
            <person name="Ollivier B."/>
            <person name="Rattei T."/>
            <person name="Klenk H.-P."/>
            <person name="Wagner M."/>
            <person name="Loy A."/>
            <person name="Woyke T.J."/>
        </authorList>
    </citation>
    <scope>NUCLEOTIDE SEQUENCE [LARGE SCALE GENOMIC DNA]</scope>
    <source>
        <strain evidence="13 14">DSM 17734</strain>
    </source>
</reference>
<dbReference type="eggNOG" id="COG1051">
    <property type="taxonomic scope" value="Bacteria"/>
</dbReference>
<dbReference type="STRING" id="768710.DesyoDRAFT_3885"/>
<evidence type="ECO:0000256" key="1">
    <source>
        <dbReference type="ARBA" id="ARBA00001946"/>
    </source>
</evidence>
<dbReference type="GO" id="GO:0044715">
    <property type="term" value="F:8-oxo-dGDP phosphatase activity"/>
    <property type="evidence" value="ECO:0007669"/>
    <property type="project" value="TreeGrafter"/>
</dbReference>
<gene>
    <name evidence="13" type="ORF">DesyoDRAFT_3885</name>
</gene>
<evidence type="ECO:0000256" key="9">
    <source>
        <dbReference type="ARBA" id="ARBA00023204"/>
    </source>
</evidence>
<comment type="similarity">
    <text evidence="2">Belongs to the Nudix hydrolase family.</text>
</comment>
<dbReference type="PANTHER" id="PTHR47707:SF1">
    <property type="entry name" value="NUDIX HYDROLASE FAMILY PROTEIN"/>
    <property type="match status" value="1"/>
</dbReference>
<evidence type="ECO:0000259" key="12">
    <source>
        <dbReference type="PROSITE" id="PS51462"/>
    </source>
</evidence>
<dbReference type="GO" id="GO:0008413">
    <property type="term" value="F:8-oxo-7,8-dihydroguanosine triphosphate pyrophosphatase activity"/>
    <property type="evidence" value="ECO:0007669"/>
    <property type="project" value="TreeGrafter"/>
</dbReference>
<keyword evidence="8" id="KW-0460">Magnesium</keyword>
<evidence type="ECO:0000256" key="5">
    <source>
        <dbReference type="ARBA" id="ARBA00022723"/>
    </source>
</evidence>
<dbReference type="Proteomes" id="UP000005104">
    <property type="component" value="Chromosome"/>
</dbReference>
<evidence type="ECO:0000256" key="4">
    <source>
        <dbReference type="ARBA" id="ARBA00022705"/>
    </source>
</evidence>
<evidence type="ECO:0000256" key="6">
    <source>
        <dbReference type="ARBA" id="ARBA00022763"/>
    </source>
</evidence>
<dbReference type="GO" id="GO:0035539">
    <property type="term" value="F:8-oxo-7,8-dihydrodeoxyguanosine triphosphate pyrophosphatase activity"/>
    <property type="evidence" value="ECO:0007669"/>
    <property type="project" value="UniProtKB-EC"/>
</dbReference>
<protein>
    <recommendedName>
        <fullName evidence="11">8-oxo-dGTP diphosphatase</fullName>
        <ecNumber evidence="11">3.6.1.55</ecNumber>
    </recommendedName>
</protein>
<dbReference type="GO" id="GO:0046872">
    <property type="term" value="F:metal ion binding"/>
    <property type="evidence" value="ECO:0007669"/>
    <property type="project" value="UniProtKB-KW"/>
</dbReference>
<dbReference type="SUPFAM" id="SSF55811">
    <property type="entry name" value="Nudix"/>
    <property type="match status" value="1"/>
</dbReference>
<evidence type="ECO:0000256" key="10">
    <source>
        <dbReference type="ARBA" id="ARBA00035861"/>
    </source>
</evidence>
<dbReference type="GO" id="GO:0006281">
    <property type="term" value="P:DNA repair"/>
    <property type="evidence" value="ECO:0007669"/>
    <property type="project" value="UniProtKB-KW"/>
</dbReference>
<proteinExistence type="inferred from homology"/>
<keyword evidence="9" id="KW-0234">DNA repair</keyword>
<keyword evidence="6" id="KW-0227">DNA damage</keyword>